<reference evidence="8" key="1">
    <citation type="journal article" date="2019" name="Int. J. Syst. Evol. Microbiol.">
        <title>The Global Catalogue of Microorganisms (GCM) 10K type strain sequencing project: providing services to taxonomists for standard genome sequencing and annotation.</title>
        <authorList>
            <consortium name="The Broad Institute Genomics Platform"/>
            <consortium name="The Broad Institute Genome Sequencing Center for Infectious Disease"/>
            <person name="Wu L."/>
            <person name="Ma J."/>
        </authorList>
    </citation>
    <scope>NUCLEOTIDE SEQUENCE [LARGE SCALE GENOMIC DNA]</scope>
    <source>
        <strain evidence="8">JCM 17917</strain>
    </source>
</reference>
<evidence type="ECO:0000259" key="6">
    <source>
        <dbReference type="PROSITE" id="PS50122"/>
    </source>
</evidence>
<accession>A0ABP8F8I3</accession>
<comment type="catalytic activity">
    <reaction evidence="4">
        <text>[protein]-L-glutamate 5-O-methyl ester + H2O = L-glutamyl-[protein] + methanol + H(+)</text>
        <dbReference type="Rhea" id="RHEA:23236"/>
        <dbReference type="Rhea" id="RHEA-COMP:10208"/>
        <dbReference type="Rhea" id="RHEA-COMP:10311"/>
        <dbReference type="ChEBI" id="CHEBI:15377"/>
        <dbReference type="ChEBI" id="CHEBI:15378"/>
        <dbReference type="ChEBI" id="CHEBI:17790"/>
        <dbReference type="ChEBI" id="CHEBI:29973"/>
        <dbReference type="ChEBI" id="CHEBI:82795"/>
        <dbReference type="EC" id="3.1.1.61"/>
    </reaction>
</comment>
<evidence type="ECO:0000313" key="7">
    <source>
        <dbReference type="EMBL" id="GAA4297092.1"/>
    </source>
</evidence>
<organism evidence="7 8">
    <name type="scientific">Nibribacter koreensis</name>
    <dbReference type="NCBI Taxonomy" id="1084519"/>
    <lineage>
        <taxon>Bacteria</taxon>
        <taxon>Pseudomonadati</taxon>
        <taxon>Bacteroidota</taxon>
        <taxon>Cytophagia</taxon>
        <taxon>Cytophagales</taxon>
        <taxon>Hymenobacteraceae</taxon>
        <taxon>Nibribacter</taxon>
    </lineage>
</organism>
<dbReference type="InterPro" id="IPR000673">
    <property type="entry name" value="Sig_transdc_resp-reg_Me-estase"/>
</dbReference>
<feature type="active site" evidence="5">
    <location>
        <position position="304"/>
    </location>
</feature>
<dbReference type="PANTHER" id="PTHR42872">
    <property type="entry name" value="PROTEIN-GLUTAMATE METHYLESTERASE/PROTEIN-GLUTAMINE GLUTAMINASE"/>
    <property type="match status" value="1"/>
</dbReference>
<dbReference type="PANTHER" id="PTHR42872:SF6">
    <property type="entry name" value="PROTEIN-GLUTAMATE METHYLESTERASE_PROTEIN-GLUTAMINE GLUTAMINASE"/>
    <property type="match status" value="1"/>
</dbReference>
<dbReference type="RefSeq" id="WP_345161883.1">
    <property type="nucleotide sequence ID" value="NZ_BAABGX010000001.1"/>
</dbReference>
<sequence length="374" mass="40553">MLHAPNTKIKVLIGDTSVRSRLVLSGMINAEPHLEVVDTAQTKDELLSKAFDLQPDVIVAQPGLTVSGKLPLFRSVYKDQSPLLLMVSQKMELYSEPNLTDQESAYVLQSDSSLAAGKLVGVKVELMNKLRALVKGYGGTFTWRGMQPEVEVLKVKYHPTPVINPAQKPLCLVVLGASTGGSTAVEYVLRDLEVQQPTVVLVAIHMPEKFTKRLARRLQKVTKWQVEEGRKGMALQANTVIIAPGGHDMFIRRNALKPDLLTLDLVPATSAVLDSPSVDTLMQSAAYCAGEHVMGIIMTGMGQDGTKGAQEIRNMGGVIIAQNAETSSIFGMAKSAIENGVVNGVVALGQIHSMISRFAAERHLSHTLQRDLSR</sequence>
<protein>
    <recommendedName>
        <fullName evidence="3">protein-glutamate methylesterase</fullName>
        <ecNumber evidence="3">3.1.1.61</ecNumber>
    </recommendedName>
</protein>
<keyword evidence="2 5" id="KW-0378">Hydrolase</keyword>
<name>A0ABP8F8I3_9BACT</name>
<dbReference type="Gene3D" id="3.40.50.180">
    <property type="entry name" value="Methylesterase CheB, C-terminal domain"/>
    <property type="match status" value="1"/>
</dbReference>
<feature type="active site" evidence="5">
    <location>
        <position position="205"/>
    </location>
</feature>
<dbReference type="EC" id="3.1.1.61" evidence="3"/>
<gene>
    <name evidence="7" type="ORF">GCM10023183_04390</name>
</gene>
<evidence type="ECO:0000256" key="5">
    <source>
        <dbReference type="PROSITE-ProRule" id="PRU00050"/>
    </source>
</evidence>
<evidence type="ECO:0000256" key="4">
    <source>
        <dbReference type="ARBA" id="ARBA00048267"/>
    </source>
</evidence>
<feature type="domain" description="CheB-type methylesterase" evidence="6">
    <location>
        <begin position="169"/>
        <end position="355"/>
    </location>
</feature>
<dbReference type="PIRSF" id="PIRSF000876">
    <property type="entry name" value="RR_chemtxs_CheB"/>
    <property type="match status" value="1"/>
</dbReference>
<dbReference type="SUPFAM" id="SSF52738">
    <property type="entry name" value="Methylesterase CheB, C-terminal domain"/>
    <property type="match status" value="1"/>
</dbReference>
<evidence type="ECO:0000256" key="3">
    <source>
        <dbReference type="ARBA" id="ARBA00039140"/>
    </source>
</evidence>
<keyword evidence="8" id="KW-1185">Reference proteome</keyword>
<keyword evidence="1 5" id="KW-0145">Chemotaxis</keyword>
<comment type="caution">
    <text evidence="7">The sequence shown here is derived from an EMBL/GenBank/DDBJ whole genome shotgun (WGS) entry which is preliminary data.</text>
</comment>
<feature type="active site" evidence="5">
    <location>
        <position position="178"/>
    </location>
</feature>
<dbReference type="CDD" id="cd16432">
    <property type="entry name" value="CheB_Rec"/>
    <property type="match status" value="1"/>
</dbReference>
<evidence type="ECO:0000313" key="8">
    <source>
        <dbReference type="Proteomes" id="UP001501844"/>
    </source>
</evidence>
<evidence type="ECO:0000256" key="1">
    <source>
        <dbReference type="ARBA" id="ARBA00022500"/>
    </source>
</evidence>
<evidence type="ECO:0000256" key="2">
    <source>
        <dbReference type="ARBA" id="ARBA00022801"/>
    </source>
</evidence>
<dbReference type="InterPro" id="IPR008248">
    <property type="entry name" value="CheB-like"/>
</dbReference>
<dbReference type="Proteomes" id="UP001501844">
    <property type="component" value="Unassembled WGS sequence"/>
</dbReference>
<dbReference type="InterPro" id="IPR035909">
    <property type="entry name" value="CheB_C"/>
</dbReference>
<dbReference type="PROSITE" id="PS50122">
    <property type="entry name" value="CHEB"/>
    <property type="match status" value="1"/>
</dbReference>
<dbReference type="EMBL" id="BAABGX010000001">
    <property type="protein sequence ID" value="GAA4297092.1"/>
    <property type="molecule type" value="Genomic_DNA"/>
</dbReference>
<dbReference type="Pfam" id="PF01339">
    <property type="entry name" value="CheB_methylest"/>
    <property type="match status" value="1"/>
</dbReference>
<proteinExistence type="predicted"/>